<proteinExistence type="predicted"/>
<evidence type="ECO:0000313" key="2">
    <source>
        <dbReference type="EMBL" id="VAV89324.1"/>
    </source>
</evidence>
<dbReference type="EMBL" id="UOEI01000013">
    <property type="protein sequence ID" value="VAV89324.1"/>
    <property type="molecule type" value="Genomic_DNA"/>
</dbReference>
<keyword evidence="1" id="KW-1133">Transmembrane helix</keyword>
<accession>A0A3B0R7K2</accession>
<dbReference type="AlphaFoldDB" id="A0A3B0R7K2"/>
<name>A0A3B0R7K2_9ZZZZ</name>
<gene>
    <name evidence="2" type="ORF">MNBD_ACTINO01-1577</name>
</gene>
<organism evidence="2">
    <name type="scientific">hydrothermal vent metagenome</name>
    <dbReference type="NCBI Taxonomy" id="652676"/>
    <lineage>
        <taxon>unclassified sequences</taxon>
        <taxon>metagenomes</taxon>
        <taxon>ecological metagenomes</taxon>
    </lineage>
</organism>
<sequence length="151" mass="15833">MGQVFDGSILLSGETGPGLHATFERGSEFVRLLTGDDELGTWEDREVAVAPAGKGEFALELGGENLTFRPSSPSAFAEAMSIPLQPEPAADSADKKPKYDIDAAIDEAIANVRPLTDPNADDDILSRFMLVGILGTAAVLMAGLVGMSLII</sequence>
<protein>
    <submittedName>
        <fullName evidence="2">Uncharacterized protein</fullName>
    </submittedName>
</protein>
<reference evidence="2" key="1">
    <citation type="submission" date="2018-06" db="EMBL/GenBank/DDBJ databases">
        <authorList>
            <person name="Zhirakovskaya E."/>
        </authorList>
    </citation>
    <scope>NUCLEOTIDE SEQUENCE</scope>
</reference>
<keyword evidence="1" id="KW-0472">Membrane</keyword>
<keyword evidence="1" id="KW-0812">Transmembrane</keyword>
<evidence type="ECO:0000256" key="1">
    <source>
        <dbReference type="SAM" id="Phobius"/>
    </source>
</evidence>
<feature type="transmembrane region" description="Helical" evidence="1">
    <location>
        <begin position="128"/>
        <end position="150"/>
    </location>
</feature>